<accession>A0A4P7L3E7</accession>
<dbReference type="OrthoDB" id="8953212at2"/>
<protein>
    <submittedName>
        <fullName evidence="2">Polyhydroxyalkanoate depolymerase</fullName>
    </submittedName>
</protein>
<sequence>MLYQIVEYQRATMAALAIQASRAFIHPMSPFSYVPGASDFAACWEMLSRVGSPCDEPSFSITAIQLRGCVVPVEETVLLENPFCRLLRFTTGSAKHEAGQPSSSILLCAPLAGHHAVMLREVVESLLHEHIVYVTDWSNARNVPVSDGPFHLDDYVLFIKRLIRQIEAESLHVLAICQATVPTLAAVALLASEDEPTPQTLTLIGGPIDARRSPTAIGDLAARHSLQWFQRNLIHAVPEPYMGVGRQVCPSFVQVAGLAAAESSSLTTLYRDFCLSLARGDADLAQRHGQALDAYNAVLDMAAEFYLDTISTVFQDFRLPRGTWQVQGHAVRPQDIRTTALLTIEGECDEISGRGQTHAAHDLCQGIALRGKRLVTVPRCGHYDLFSGPCWHREVFPTICDMTRRGIDARASMGSV</sequence>
<name>A0A4P7L3E7_9BURK</name>
<dbReference type="PANTHER" id="PTHR36837:SF4">
    <property type="entry name" value="BLR0908 PROTEIN"/>
    <property type="match status" value="1"/>
</dbReference>
<dbReference type="Gene3D" id="3.40.50.1820">
    <property type="entry name" value="alpha/beta hydrolase"/>
    <property type="match status" value="1"/>
</dbReference>
<evidence type="ECO:0000313" key="2">
    <source>
        <dbReference type="EMBL" id="QBY49894.1"/>
    </source>
</evidence>
<dbReference type="AlphaFoldDB" id="A0A4P7L3E7"/>
<dbReference type="InterPro" id="IPR009656">
    <property type="entry name" value="PHB_depo_C"/>
</dbReference>
<evidence type="ECO:0000313" key="3">
    <source>
        <dbReference type="Proteomes" id="UP000295294"/>
    </source>
</evidence>
<dbReference type="NCBIfam" id="TIGR01849">
    <property type="entry name" value="PHB_depoly_PhaZ"/>
    <property type="match status" value="1"/>
</dbReference>
<dbReference type="SUPFAM" id="SSF53474">
    <property type="entry name" value="alpha/beta-Hydrolases"/>
    <property type="match status" value="1"/>
</dbReference>
<dbReference type="InterPro" id="IPR010915">
    <property type="entry name" value="PHB_depoly_PhaZ"/>
</dbReference>
<dbReference type="InterPro" id="IPR051321">
    <property type="entry name" value="PHA/PHB_synthase"/>
</dbReference>
<dbReference type="PANTHER" id="PTHR36837">
    <property type="entry name" value="POLY(3-HYDROXYALKANOATE) POLYMERASE SUBUNIT PHAC"/>
    <property type="match status" value="1"/>
</dbReference>
<evidence type="ECO:0000259" key="1">
    <source>
        <dbReference type="Pfam" id="PF06850"/>
    </source>
</evidence>
<gene>
    <name evidence="2" type="primary">phaZ</name>
    <name evidence="2" type="ORF">E0W60_01285</name>
</gene>
<dbReference type="KEGG" id="cox:E0W60_01285"/>
<proteinExistence type="predicted"/>
<dbReference type="EMBL" id="CP038634">
    <property type="protein sequence ID" value="QBY49894.1"/>
    <property type="molecule type" value="Genomic_DNA"/>
</dbReference>
<dbReference type="InterPro" id="IPR029058">
    <property type="entry name" value="AB_hydrolase_fold"/>
</dbReference>
<dbReference type="PIRSF" id="PIRSF020818">
    <property type="entry name" value="PHB_depoly_PhaZ"/>
    <property type="match status" value="1"/>
</dbReference>
<organism evidence="2 3">
    <name type="scientific">Cupriavidus oxalaticus</name>
    <dbReference type="NCBI Taxonomy" id="96344"/>
    <lineage>
        <taxon>Bacteria</taxon>
        <taxon>Pseudomonadati</taxon>
        <taxon>Pseudomonadota</taxon>
        <taxon>Betaproteobacteria</taxon>
        <taxon>Burkholderiales</taxon>
        <taxon>Burkholderiaceae</taxon>
        <taxon>Cupriavidus</taxon>
    </lineage>
</organism>
<feature type="domain" description="PHB de-polymerase C-terminal" evidence="1">
    <location>
        <begin position="205"/>
        <end position="404"/>
    </location>
</feature>
<dbReference type="Proteomes" id="UP000295294">
    <property type="component" value="Chromosome 1"/>
</dbReference>
<reference evidence="2 3" key="1">
    <citation type="submission" date="2019-03" db="EMBL/GenBank/DDBJ databases">
        <title>Efficiently degradation of phenoxyalkanoic acid herbicides by Cupriavidus oxalaticus strain X32.</title>
        <authorList>
            <person name="Sheng X."/>
        </authorList>
    </citation>
    <scope>NUCLEOTIDE SEQUENCE [LARGE SCALE GENOMIC DNA]</scope>
    <source>
        <strain evidence="2 3">X32</strain>
    </source>
</reference>
<dbReference type="Pfam" id="PF06850">
    <property type="entry name" value="PHB_depo_C"/>
    <property type="match status" value="1"/>
</dbReference>
<dbReference type="RefSeq" id="WP_135702755.1">
    <property type="nucleotide sequence ID" value="NZ_CP038634.1"/>
</dbReference>